<dbReference type="SUPFAM" id="SSF52096">
    <property type="entry name" value="ClpP/crotonase"/>
    <property type="match status" value="1"/>
</dbReference>
<keyword evidence="4" id="KW-1185">Reference proteome</keyword>
<dbReference type="RefSeq" id="WP_286661806.1">
    <property type="nucleotide sequence ID" value="NZ_JASZYV010000004.1"/>
</dbReference>
<organism evidence="3 4">
    <name type="scientific">Variovorax dokdonensis</name>
    <dbReference type="NCBI Taxonomy" id="344883"/>
    <lineage>
        <taxon>Bacteria</taxon>
        <taxon>Pseudomonadati</taxon>
        <taxon>Pseudomonadota</taxon>
        <taxon>Betaproteobacteria</taxon>
        <taxon>Burkholderiales</taxon>
        <taxon>Comamonadaceae</taxon>
        <taxon>Variovorax</taxon>
    </lineage>
</organism>
<feature type="region of interest" description="Disordered" evidence="1">
    <location>
        <begin position="35"/>
        <end position="69"/>
    </location>
</feature>
<dbReference type="InterPro" id="IPR005151">
    <property type="entry name" value="Tail-specific_protease"/>
</dbReference>
<dbReference type="Gene3D" id="3.90.226.10">
    <property type="entry name" value="2-enoyl-CoA Hydratase, Chain A, domain 1"/>
    <property type="match status" value="1"/>
</dbReference>
<feature type="domain" description="PDZ" evidence="2">
    <location>
        <begin position="165"/>
        <end position="242"/>
    </location>
</feature>
<dbReference type="InterPro" id="IPR001478">
    <property type="entry name" value="PDZ"/>
</dbReference>
<evidence type="ECO:0000313" key="3">
    <source>
        <dbReference type="EMBL" id="MDM0046691.1"/>
    </source>
</evidence>
<dbReference type="Pfam" id="PF03572">
    <property type="entry name" value="Peptidase_S41"/>
    <property type="match status" value="1"/>
</dbReference>
<dbReference type="PROSITE" id="PS51257">
    <property type="entry name" value="PROKAR_LIPOPROTEIN"/>
    <property type="match status" value="1"/>
</dbReference>
<dbReference type="PANTHER" id="PTHR32060:SF30">
    <property type="entry name" value="CARBOXY-TERMINAL PROCESSING PROTEASE CTPA"/>
    <property type="match status" value="1"/>
</dbReference>
<feature type="compositionally biased region" description="Low complexity" evidence="1">
    <location>
        <begin position="497"/>
        <end position="507"/>
    </location>
</feature>
<gene>
    <name evidence="3" type="ORF">QTH91_19530</name>
</gene>
<dbReference type="SUPFAM" id="SSF50156">
    <property type="entry name" value="PDZ domain-like"/>
    <property type="match status" value="1"/>
</dbReference>
<dbReference type="InterPro" id="IPR036034">
    <property type="entry name" value="PDZ_sf"/>
</dbReference>
<dbReference type="EMBL" id="JASZYV010000004">
    <property type="protein sequence ID" value="MDM0046691.1"/>
    <property type="molecule type" value="Genomic_DNA"/>
</dbReference>
<dbReference type="Proteomes" id="UP001174908">
    <property type="component" value="Unassembled WGS sequence"/>
</dbReference>
<comment type="caution">
    <text evidence="3">The sequence shown here is derived from an EMBL/GenBank/DDBJ whole genome shotgun (WGS) entry which is preliminary data.</text>
</comment>
<accession>A0ABT7NFH2</accession>
<reference evidence="3" key="1">
    <citation type="submission" date="2023-06" db="EMBL/GenBank/DDBJ databases">
        <authorList>
            <person name="Jiang Y."/>
            <person name="Liu Q."/>
        </authorList>
    </citation>
    <scope>NUCLEOTIDE SEQUENCE</scope>
    <source>
        <strain evidence="3">CGMCC 1.12089</strain>
    </source>
</reference>
<dbReference type="Gene3D" id="3.30.750.170">
    <property type="match status" value="1"/>
</dbReference>
<sequence length="533" mass="55946">MSLRWSARHAAWASVALLATLAGCGGGGGGSVGGGASNGSASTSNSSSTGSGTSNTQTRPTPSSPAEIVDSRTVAAMCAAPRAASRDRPGSLSDEKRWVRSWIDETYLWYDEVPALKQADYATPVDYFNVLKTSATTSSGKPKDRFHFSIDTATWEGQSERNQNLGYGIEFTFLASAPPRDVRVAYVQPGSPAQAAGIERGMRLFNVDGIDVISGGDVDALNAGLAPAKAGESHRLGFRRVDGSSVDMALVSAEVIDSPVMNVKVLDTPDGKVGYLQFNTHTQAAEAPLMDAIAYLRDAAVTDLVLDMRYNGGGLLGIAAELASMIAPSGSTVGQTFERMIFNRKLNAAISAASTRMPFYATAQYDPAVRGRALPRLNLSRVMVLAGGATCSASESVVNGLRGIGVKVDLVGGTTCGKPYGFLPQDNCGTTYFAVQFQGVNAREQGNYADGMAPTCTVADDLSHQLGDPAEARLATALELRRTGRCPAPVTAMASGSLKGSLGSLTGESRPDGQLRPKLTDNRILLPQDLMRE</sequence>
<dbReference type="InterPro" id="IPR041613">
    <property type="entry name" value="Pept_S41_N"/>
</dbReference>
<evidence type="ECO:0000256" key="1">
    <source>
        <dbReference type="SAM" id="MobiDB-lite"/>
    </source>
</evidence>
<dbReference type="SMART" id="SM00228">
    <property type="entry name" value="PDZ"/>
    <property type="match status" value="1"/>
</dbReference>
<evidence type="ECO:0000313" key="4">
    <source>
        <dbReference type="Proteomes" id="UP001174908"/>
    </source>
</evidence>
<feature type="compositionally biased region" description="Low complexity" evidence="1">
    <location>
        <begin position="38"/>
        <end position="56"/>
    </location>
</feature>
<dbReference type="Pfam" id="PF18294">
    <property type="entry name" value="Pept_S41_N"/>
    <property type="match status" value="1"/>
</dbReference>
<evidence type="ECO:0000259" key="2">
    <source>
        <dbReference type="SMART" id="SM00228"/>
    </source>
</evidence>
<dbReference type="CDD" id="cd07561">
    <property type="entry name" value="Peptidase_S41_CPP_like"/>
    <property type="match status" value="1"/>
</dbReference>
<protein>
    <submittedName>
        <fullName evidence="3">S41 family peptidase</fullName>
    </submittedName>
</protein>
<dbReference type="PANTHER" id="PTHR32060">
    <property type="entry name" value="TAIL-SPECIFIC PROTEASE"/>
    <property type="match status" value="1"/>
</dbReference>
<dbReference type="InterPro" id="IPR029045">
    <property type="entry name" value="ClpP/crotonase-like_dom_sf"/>
</dbReference>
<feature type="region of interest" description="Disordered" evidence="1">
    <location>
        <begin position="497"/>
        <end position="517"/>
    </location>
</feature>
<dbReference type="Gene3D" id="2.30.42.10">
    <property type="match status" value="1"/>
</dbReference>
<name>A0ABT7NFH2_9BURK</name>
<proteinExistence type="predicted"/>